<dbReference type="PRINTS" id="PR01438">
    <property type="entry name" value="UNVRSLSTRESS"/>
</dbReference>
<reference evidence="1 2" key="1">
    <citation type="submission" date="2019-09" db="EMBL/GenBank/DDBJ databases">
        <authorList>
            <person name="Silva M."/>
            <person name="Pereira G."/>
            <person name="Lopes-Da-Costa L."/>
            <person name="Silva E."/>
        </authorList>
    </citation>
    <scope>NUCLEOTIDE SEQUENCE [LARGE SCALE GENOMIC DNA]</scope>
    <source>
        <strain evidence="1 2">FMV-PI01</strain>
    </source>
</reference>
<gene>
    <name evidence="1" type="ORF">F1B92_07170</name>
</gene>
<name>A0A6L5WI49_9BACT</name>
<sequence length="283" mass="31272">MIYKKIFFPIGGGEELEERIYGALLVNKFFGSHLSVISCQLDPQEIYNVRMTLRGGISMSEFIDSAKEELITEQNETMEIFKKKCKELGVSFDENQHTPNSAFLRNLIGTRSDLVEKHSKYCDLIVAAVPPTGVITGTFEAAVMKSGKSAIIIPRTMTEFKIDKILVSLTGSISSSRALTNSIPLLKQAKEVHCITSKHYLQESMEETKGRIENYLDIHGIKPSFEVVNTEGKIPGQVLLDSANSFGANLIVAGIDADSGLKEIFLGGASKFFLRNTKIPIFV</sequence>
<protein>
    <submittedName>
        <fullName evidence="1">Universal stress protein</fullName>
    </submittedName>
</protein>
<dbReference type="InterPro" id="IPR006015">
    <property type="entry name" value="Universal_stress_UspA"/>
</dbReference>
<evidence type="ECO:0000313" key="1">
    <source>
        <dbReference type="EMBL" id="MSN96938.1"/>
    </source>
</evidence>
<dbReference type="Proteomes" id="UP000476338">
    <property type="component" value="Unassembled WGS sequence"/>
</dbReference>
<accession>A0A6L5WI49</accession>
<keyword evidence="2" id="KW-1185">Reference proteome</keyword>
<organism evidence="1 2">
    <name type="scientific">Campylobacter portucalensis</name>
    <dbReference type="NCBI Taxonomy" id="2608384"/>
    <lineage>
        <taxon>Bacteria</taxon>
        <taxon>Pseudomonadati</taxon>
        <taxon>Campylobacterota</taxon>
        <taxon>Epsilonproteobacteria</taxon>
        <taxon>Campylobacterales</taxon>
        <taxon>Campylobacteraceae</taxon>
        <taxon>Campylobacter</taxon>
    </lineage>
</organism>
<dbReference type="RefSeq" id="WP_154571192.1">
    <property type="nucleotide sequence ID" value="NZ_VWSJ01000028.1"/>
</dbReference>
<evidence type="ECO:0000313" key="2">
    <source>
        <dbReference type="Proteomes" id="UP000476338"/>
    </source>
</evidence>
<comment type="caution">
    <text evidence="1">The sequence shown here is derived from an EMBL/GenBank/DDBJ whole genome shotgun (WGS) entry which is preliminary data.</text>
</comment>
<dbReference type="Gene3D" id="3.40.50.12370">
    <property type="match status" value="1"/>
</dbReference>
<dbReference type="EMBL" id="VWSJ01000028">
    <property type="protein sequence ID" value="MSN96938.1"/>
    <property type="molecule type" value="Genomic_DNA"/>
</dbReference>
<dbReference type="CDD" id="cd00293">
    <property type="entry name" value="USP-like"/>
    <property type="match status" value="1"/>
</dbReference>
<reference evidence="1 2" key="2">
    <citation type="submission" date="2020-03" db="EMBL/GenBank/DDBJ databases">
        <title>Campylobacter portucalensis sp. nov., a new species of Campylobacter isolated from the reproductive tract of bulls.</title>
        <authorList>
            <person name="Silva M.F."/>
            <person name="Pereira G."/>
            <person name="Carneiro C."/>
            <person name="Hemphill A."/>
            <person name="Mateus L."/>
            <person name="Lopes-Da-Costa L."/>
            <person name="Silva E."/>
        </authorList>
    </citation>
    <scope>NUCLEOTIDE SEQUENCE [LARGE SCALE GENOMIC DNA]</scope>
    <source>
        <strain evidence="1 2">FMV-PI01</strain>
    </source>
</reference>
<proteinExistence type="predicted"/>
<dbReference type="AlphaFoldDB" id="A0A6L5WI49"/>
<dbReference type="SUPFAM" id="SSF52402">
    <property type="entry name" value="Adenine nucleotide alpha hydrolases-like"/>
    <property type="match status" value="1"/>
</dbReference>